<name>A0A3N6W4W0_9ACTN</name>
<dbReference type="EMBL" id="RQJX01000019">
    <property type="protein sequence ID" value="RQN02569.1"/>
    <property type="molecule type" value="Genomic_DNA"/>
</dbReference>
<proteinExistence type="predicted"/>
<feature type="region of interest" description="Disordered" evidence="1">
    <location>
        <begin position="1"/>
        <end position="27"/>
    </location>
</feature>
<accession>A0A3N6W4W0</accession>
<organism evidence="2 3">
    <name type="scientific">Aeromicrobium camelliae</name>
    <dbReference type="NCBI Taxonomy" id="1538144"/>
    <lineage>
        <taxon>Bacteria</taxon>
        <taxon>Bacillati</taxon>
        <taxon>Actinomycetota</taxon>
        <taxon>Actinomycetes</taxon>
        <taxon>Propionibacteriales</taxon>
        <taxon>Nocardioidaceae</taxon>
        <taxon>Aeromicrobium</taxon>
    </lineage>
</organism>
<protein>
    <submittedName>
        <fullName evidence="2">Uncharacterized protein</fullName>
    </submittedName>
</protein>
<dbReference type="RefSeq" id="WP_124237541.1">
    <property type="nucleotide sequence ID" value="NZ_RQJX01000019.1"/>
</dbReference>
<dbReference type="AlphaFoldDB" id="A0A3N6W4W0"/>
<sequence>MSNVPTIDPLTVRPAWSRGKPSATGEPSWANAVRELVQAHKDLPLSLTIGDRRVVILAIDDPRPGTALARIDLAIAAARLVS</sequence>
<gene>
    <name evidence="2" type="ORF">EHW97_12650</name>
</gene>
<keyword evidence="3" id="KW-1185">Reference proteome</keyword>
<dbReference type="Proteomes" id="UP000275225">
    <property type="component" value="Unassembled WGS sequence"/>
</dbReference>
<evidence type="ECO:0000313" key="2">
    <source>
        <dbReference type="EMBL" id="RQN02569.1"/>
    </source>
</evidence>
<dbReference type="OrthoDB" id="5932488at2"/>
<evidence type="ECO:0000256" key="1">
    <source>
        <dbReference type="SAM" id="MobiDB-lite"/>
    </source>
</evidence>
<comment type="caution">
    <text evidence="2">The sequence shown here is derived from an EMBL/GenBank/DDBJ whole genome shotgun (WGS) entry which is preliminary data.</text>
</comment>
<reference evidence="2 3" key="1">
    <citation type="submission" date="2018-11" db="EMBL/GenBank/DDBJ databases">
        <authorList>
            <person name="Li F."/>
        </authorList>
    </citation>
    <scope>NUCLEOTIDE SEQUENCE [LARGE SCALE GENOMIC DNA]</scope>
    <source>
        <strain evidence="2 3">YS17T</strain>
    </source>
</reference>
<evidence type="ECO:0000313" key="3">
    <source>
        <dbReference type="Proteomes" id="UP000275225"/>
    </source>
</evidence>